<organism evidence="2 3">
    <name type="scientific">Chroococcidiopsis cubana SAG 39.79</name>
    <dbReference type="NCBI Taxonomy" id="388085"/>
    <lineage>
        <taxon>Bacteria</taxon>
        <taxon>Bacillati</taxon>
        <taxon>Cyanobacteriota</taxon>
        <taxon>Cyanophyceae</taxon>
        <taxon>Chroococcidiopsidales</taxon>
        <taxon>Chroococcidiopsidaceae</taxon>
        <taxon>Chroococcidiopsis</taxon>
    </lineage>
</organism>
<dbReference type="PANTHER" id="PTHR33627">
    <property type="entry name" value="TRANSPOSASE"/>
    <property type="match status" value="1"/>
</dbReference>
<keyword evidence="3" id="KW-1185">Reference proteome</keyword>
<dbReference type="Proteomes" id="UP000282574">
    <property type="component" value="Unassembled WGS sequence"/>
</dbReference>
<evidence type="ECO:0000313" key="2">
    <source>
        <dbReference type="EMBL" id="RUT00710.1"/>
    </source>
</evidence>
<reference evidence="2 3" key="1">
    <citation type="journal article" date="2019" name="Genome Biol. Evol.">
        <title>Day and night: Metabolic profiles and evolutionary relationships of six axenic non-marine cyanobacteria.</title>
        <authorList>
            <person name="Will S.E."/>
            <person name="Henke P."/>
            <person name="Boedeker C."/>
            <person name="Huang S."/>
            <person name="Brinkmann H."/>
            <person name="Rohde M."/>
            <person name="Jarek M."/>
            <person name="Friedl T."/>
            <person name="Seufert S."/>
            <person name="Schumacher M."/>
            <person name="Overmann J."/>
            <person name="Neumann-Schaal M."/>
            <person name="Petersen J."/>
        </authorList>
    </citation>
    <scope>NUCLEOTIDE SEQUENCE [LARGE SCALE GENOMIC DNA]</scope>
    <source>
        <strain evidence="2 3">SAG 39.79</strain>
    </source>
</reference>
<dbReference type="PANTHER" id="PTHR33627:SF1">
    <property type="entry name" value="TRANSPOSASE"/>
    <property type="match status" value="1"/>
</dbReference>
<dbReference type="Pfam" id="PF13546">
    <property type="entry name" value="DDE_5"/>
    <property type="match status" value="1"/>
</dbReference>
<sequence>MFFSIKFCQSPERLHHKSEIAKTVGLNNEQGLLHFLTESPWKASKLGEERLKLILLVLAGRELVLIIDEIGDRKKGDATDYVKRQ</sequence>
<comment type="caution">
    <text evidence="2">The sequence shown here is derived from an EMBL/GenBank/DDBJ whole genome shotgun (WGS) entry which is preliminary data.</text>
</comment>
<accession>A0AB37U9N7</accession>
<proteinExistence type="predicted"/>
<dbReference type="InterPro" id="IPR038721">
    <property type="entry name" value="IS701-like_DDE_dom"/>
</dbReference>
<evidence type="ECO:0000313" key="3">
    <source>
        <dbReference type="Proteomes" id="UP000282574"/>
    </source>
</evidence>
<dbReference type="AlphaFoldDB" id="A0AB37U9N7"/>
<dbReference type="EMBL" id="RSCK01000139">
    <property type="protein sequence ID" value="RUT00710.1"/>
    <property type="molecule type" value="Genomic_DNA"/>
</dbReference>
<dbReference type="InterPro" id="IPR039365">
    <property type="entry name" value="IS701-like"/>
</dbReference>
<feature type="domain" description="Transposase IS701-like DDE" evidence="1">
    <location>
        <begin position="20"/>
        <end position="85"/>
    </location>
</feature>
<evidence type="ECO:0000259" key="1">
    <source>
        <dbReference type="Pfam" id="PF13546"/>
    </source>
</evidence>
<gene>
    <name evidence="2" type="ORF">DSM107010_67060</name>
</gene>
<protein>
    <recommendedName>
        <fullName evidence="1">Transposase IS701-like DDE domain-containing protein</fullName>
    </recommendedName>
</protein>
<name>A0AB37U9N7_9CYAN</name>